<geneLocation type="plasmid" evidence="3">
    <name>pnp7-4</name>
</geneLocation>
<keyword evidence="2" id="KW-0614">Plasmid</keyword>
<evidence type="ECO:0000313" key="3">
    <source>
        <dbReference type="Proteomes" id="UP000229340"/>
    </source>
</evidence>
<feature type="region of interest" description="Disordered" evidence="1">
    <location>
        <begin position="364"/>
        <end position="431"/>
    </location>
</feature>
<dbReference type="RefSeq" id="WP_100271334.1">
    <property type="nucleotide sequence ID" value="NZ_CP024447.1"/>
</dbReference>
<evidence type="ECO:0008006" key="4">
    <source>
        <dbReference type="Google" id="ProtNLM"/>
    </source>
</evidence>
<proteinExistence type="predicted"/>
<dbReference type="Proteomes" id="UP000229340">
    <property type="component" value="Plasmid pNP7-4"/>
</dbReference>
<evidence type="ECO:0000256" key="1">
    <source>
        <dbReference type="SAM" id="MobiDB-lite"/>
    </source>
</evidence>
<accession>A0A2D2LYC6</accession>
<organism evidence="2 3">
    <name type="scientific">Faucicola osloensis</name>
    <name type="common">Moraxella osloensis</name>
    <dbReference type="NCBI Taxonomy" id="34062"/>
    <lineage>
        <taxon>Bacteria</taxon>
        <taxon>Pseudomonadati</taxon>
        <taxon>Pseudomonadota</taxon>
        <taxon>Gammaproteobacteria</taxon>
        <taxon>Moraxellales</taxon>
        <taxon>Moraxellaceae</taxon>
        <taxon>Faucicola</taxon>
    </lineage>
</organism>
<evidence type="ECO:0000313" key="2">
    <source>
        <dbReference type="EMBL" id="ATR80041.1"/>
    </source>
</evidence>
<feature type="compositionally biased region" description="Basic and acidic residues" evidence="1">
    <location>
        <begin position="376"/>
        <end position="390"/>
    </location>
</feature>
<dbReference type="EMBL" id="CP024447">
    <property type="protein sequence ID" value="ATR80041.1"/>
    <property type="molecule type" value="Genomic_DNA"/>
</dbReference>
<reference evidence="3" key="1">
    <citation type="submission" date="2017-10" db="EMBL/GenBank/DDBJ databases">
        <title>Complete genome sequence of Moraxella osloensis NP7 isolated from human skin.</title>
        <authorList>
            <person name="Lee K."/>
            <person name="Lim J.Y."/>
            <person name="Hwang I."/>
        </authorList>
    </citation>
    <scope>NUCLEOTIDE SEQUENCE [LARGE SCALE GENOMIC DNA]</scope>
    <source>
        <strain evidence="3">NP7</strain>
        <plasmid evidence="3">pnp7-4</plasmid>
    </source>
</reference>
<gene>
    <name evidence="2" type="ORF">NP7_11880</name>
</gene>
<sequence length="784" mass="88289">MIVKFFKRGSVKDIHYSTGGESAKRYLLGKDYADGVASRDHAKLLAGDPNEVTEIINALTFSKIYTSGCLAFDGIESQYVTESMKRELMDEFEQCLFVGLDKSQYAGYWVEHFDKVDEKNNNLPRLELNFVFANVELTTGKALPVYYHLIDEKRVDTFKEIKNLEMQLSDPNALERKRLTRIGDKLPQNVKDTVADIDDKLTNAFMNELVNSRDDVIHYLSEHYEITAIKNQSISIKNPHGGSRPIRLQGAFYEKTFESRGTLGEEFDQTRNHRRHRESPDSERIVRLKADYQEYCDKRSAELAKRFKPRATKQSELGRGKDNRVTANPCFTYRPVIKLPAPFRDFNSYFNDFRRTATSITGIERENRSEVTTANRTDRGSIIDANRDSTGKLTPAGESKSDTLRVTDGQSRRAVSKLDDNSGSAPTKDRTSISYREQTANQLFGNTVLPADIIHEREPHRVDEVEYLGQFYDSDDSYYPLYLGGMGGIFGVSEHSKSGGLIHATESSQSATANHTGQAVTRVAQQAGHSFGANETSTANPNQRYAITVNTNVVDQAYAHYRAGSSKAESANAEQGGDLLERITDYQSTAVENAKIRQGRVSALTNQDKISFEPIRIHTNGRRQRRRKVIHDLADIDNQLTETGEQLGDLATGYDQQTNRFVSINRRVRKVKNGYDHDAQQFKTATNNFGAVVGTVSAIVNAVIELFKKLFNGLKQQVVGYAKEGVLYGVSGDGKQHQMSQQEAESYMRSHPYDLSGYAQLTLTVKKLEKDKDLKNEPFRGFGM</sequence>
<protein>
    <recommendedName>
        <fullName evidence="4">DNA relaxase mbeA</fullName>
    </recommendedName>
</protein>
<name>A0A2D2LYC6_FAUOS</name>
<dbReference type="AlphaFoldDB" id="A0A2D2LYC6"/>